<dbReference type="InterPro" id="IPR036291">
    <property type="entry name" value="NAD(P)-bd_dom_sf"/>
</dbReference>
<dbReference type="PANTHER" id="PTHR43580:SF2">
    <property type="entry name" value="CYTOKINE-LIKE NUCLEAR FACTOR N-PAC"/>
    <property type="match status" value="1"/>
</dbReference>
<dbReference type="InterPro" id="IPR015815">
    <property type="entry name" value="HIBADH-related"/>
</dbReference>
<feature type="domain" description="6-phosphogluconate dehydrogenase NADP-binding" evidence="3">
    <location>
        <begin position="8"/>
        <end position="163"/>
    </location>
</feature>
<dbReference type="PANTHER" id="PTHR43580">
    <property type="entry name" value="OXIDOREDUCTASE GLYR1-RELATED"/>
    <property type="match status" value="1"/>
</dbReference>
<comment type="similarity">
    <text evidence="1">Belongs to the HIBADH-related family.</text>
</comment>
<dbReference type="SUPFAM" id="SSF51735">
    <property type="entry name" value="NAD(P)-binding Rossmann-fold domains"/>
    <property type="match status" value="1"/>
</dbReference>
<keyword evidence="6" id="KW-1185">Reference proteome</keyword>
<evidence type="ECO:0000259" key="4">
    <source>
        <dbReference type="Pfam" id="PF21761"/>
    </source>
</evidence>
<dbReference type="Pfam" id="PF21761">
    <property type="entry name" value="RedAm-like_C"/>
    <property type="match status" value="1"/>
</dbReference>
<dbReference type="InterPro" id="IPR013328">
    <property type="entry name" value="6PGD_dom2"/>
</dbReference>
<name>A0A6M1R7X3_9ACTN</name>
<dbReference type="InterPro" id="IPR006115">
    <property type="entry name" value="6PGDH_NADP-bd"/>
</dbReference>
<reference evidence="5 6" key="1">
    <citation type="submission" date="2020-02" db="EMBL/GenBank/DDBJ databases">
        <title>Whole-genome analyses of novel actinobacteria.</title>
        <authorList>
            <person name="Sahin N."/>
        </authorList>
    </citation>
    <scope>NUCLEOTIDE SEQUENCE [LARGE SCALE GENOMIC DNA]</scope>
    <source>
        <strain evidence="5 6">KC13</strain>
    </source>
</reference>
<dbReference type="InterPro" id="IPR051265">
    <property type="entry name" value="HIBADH-related_NP60_sf"/>
</dbReference>
<dbReference type="InterPro" id="IPR048666">
    <property type="entry name" value="RedAm-like_C"/>
</dbReference>
<keyword evidence="2" id="KW-0560">Oxidoreductase</keyword>
<dbReference type="Gene3D" id="3.40.50.720">
    <property type="entry name" value="NAD(P)-binding Rossmann-like Domain"/>
    <property type="match status" value="1"/>
</dbReference>
<dbReference type="EMBL" id="JAALAA010000030">
    <property type="protein sequence ID" value="NGN95762.1"/>
    <property type="molecule type" value="Genomic_DNA"/>
</dbReference>
<feature type="domain" description="NADPH-dependent reductive aminase-like C-terminal" evidence="4">
    <location>
        <begin position="165"/>
        <end position="289"/>
    </location>
</feature>
<gene>
    <name evidence="5" type="ORF">G5C66_23870</name>
</gene>
<evidence type="ECO:0000256" key="2">
    <source>
        <dbReference type="ARBA" id="ARBA00023002"/>
    </source>
</evidence>
<evidence type="ECO:0000313" key="6">
    <source>
        <dbReference type="Proteomes" id="UP000483261"/>
    </source>
</evidence>
<evidence type="ECO:0000313" key="5">
    <source>
        <dbReference type="EMBL" id="NGN95762.1"/>
    </source>
</evidence>
<organism evidence="5 6">
    <name type="scientific">Nocardioides turkmenicus</name>
    <dbReference type="NCBI Taxonomy" id="2711220"/>
    <lineage>
        <taxon>Bacteria</taxon>
        <taxon>Bacillati</taxon>
        <taxon>Actinomycetota</taxon>
        <taxon>Actinomycetes</taxon>
        <taxon>Propionibacteriales</taxon>
        <taxon>Nocardioidaceae</taxon>
        <taxon>Nocardioides</taxon>
    </lineage>
</organism>
<dbReference type="RefSeq" id="WP_165113854.1">
    <property type="nucleotide sequence ID" value="NZ_JAALAA010000030.1"/>
</dbReference>
<dbReference type="GO" id="GO:0050661">
    <property type="term" value="F:NADP binding"/>
    <property type="evidence" value="ECO:0007669"/>
    <property type="project" value="InterPro"/>
</dbReference>
<proteinExistence type="inferred from homology"/>
<dbReference type="Pfam" id="PF03446">
    <property type="entry name" value="NAD_binding_2"/>
    <property type="match status" value="1"/>
</dbReference>
<evidence type="ECO:0000256" key="1">
    <source>
        <dbReference type="ARBA" id="ARBA00009080"/>
    </source>
</evidence>
<dbReference type="Gene3D" id="1.10.1040.10">
    <property type="entry name" value="N-(1-d-carboxylethyl)-l-norvaline Dehydrogenase, domain 2"/>
    <property type="match status" value="1"/>
</dbReference>
<protein>
    <submittedName>
        <fullName evidence="5">NAD(P)-dependent oxidoreductase</fullName>
    </submittedName>
</protein>
<dbReference type="AlphaFoldDB" id="A0A6M1R7X3"/>
<dbReference type="Proteomes" id="UP000483261">
    <property type="component" value="Unassembled WGS sequence"/>
</dbReference>
<dbReference type="PIRSF" id="PIRSF000103">
    <property type="entry name" value="HIBADH"/>
    <property type="match status" value="1"/>
</dbReference>
<accession>A0A6M1R7X3</accession>
<sequence length="294" mass="29826">MNDHVRGDVAVIGLGAMGTALGQTLLSAGTRPVVWNRTPGRADGLVEAGARAATEVADAVSSAGLVLICVSDYDAVRSVLAPLEDRLAGRDIVNLTSGSSADARSLAAWVEERGARYLDGAILAVPAEIGGADTAILFSGSPEAYEAHRSTLETLAGRAAHLGTDPGLAAVHDAASLAIMWSVLNGFLHGAAVLKRAGVKAVDFLPIARGGITTTAGWLDAYAAQIDAGDHPGDDSTMATHVAAMGHLLEETVGAGVDTSVPAGFKALGDRAIEAGLADRGYTALVDLLLTETA</sequence>
<dbReference type="GO" id="GO:0016491">
    <property type="term" value="F:oxidoreductase activity"/>
    <property type="evidence" value="ECO:0007669"/>
    <property type="project" value="UniProtKB-KW"/>
</dbReference>
<comment type="caution">
    <text evidence="5">The sequence shown here is derived from an EMBL/GenBank/DDBJ whole genome shotgun (WGS) entry which is preliminary data.</text>
</comment>
<evidence type="ECO:0000259" key="3">
    <source>
        <dbReference type="Pfam" id="PF03446"/>
    </source>
</evidence>